<feature type="compositionally biased region" description="Basic and acidic residues" evidence="1">
    <location>
        <begin position="323"/>
        <end position="336"/>
    </location>
</feature>
<dbReference type="EMBL" id="JARIHO010000125">
    <property type="protein sequence ID" value="KAJ7301850.1"/>
    <property type="molecule type" value="Genomic_DNA"/>
</dbReference>
<comment type="caution">
    <text evidence="2">The sequence shown here is derived from an EMBL/GenBank/DDBJ whole genome shotgun (WGS) entry which is preliminary data.</text>
</comment>
<evidence type="ECO:0000313" key="2">
    <source>
        <dbReference type="EMBL" id="KAJ7301850.1"/>
    </source>
</evidence>
<reference evidence="2" key="1">
    <citation type="submission" date="2023-03" db="EMBL/GenBank/DDBJ databases">
        <title>Massive genome expansion in bonnet fungi (Mycena s.s.) driven by repeated elements and novel gene families across ecological guilds.</title>
        <authorList>
            <consortium name="Lawrence Berkeley National Laboratory"/>
            <person name="Harder C.B."/>
            <person name="Miyauchi S."/>
            <person name="Viragh M."/>
            <person name="Kuo A."/>
            <person name="Thoen E."/>
            <person name="Andreopoulos B."/>
            <person name="Lu D."/>
            <person name="Skrede I."/>
            <person name="Drula E."/>
            <person name="Henrissat B."/>
            <person name="Morin E."/>
            <person name="Kohler A."/>
            <person name="Barry K."/>
            <person name="LaButti K."/>
            <person name="Morin E."/>
            <person name="Salamov A."/>
            <person name="Lipzen A."/>
            <person name="Mereny Z."/>
            <person name="Hegedus B."/>
            <person name="Baldrian P."/>
            <person name="Stursova M."/>
            <person name="Weitz H."/>
            <person name="Taylor A."/>
            <person name="Grigoriev I.V."/>
            <person name="Nagy L.G."/>
            <person name="Martin F."/>
            <person name="Kauserud H."/>
        </authorList>
    </citation>
    <scope>NUCLEOTIDE SEQUENCE</scope>
    <source>
        <strain evidence="2">CBHHK002</strain>
    </source>
</reference>
<protein>
    <submittedName>
        <fullName evidence="2">Uncharacterized protein</fullName>
    </submittedName>
</protein>
<gene>
    <name evidence="2" type="ORF">DFH08DRAFT_95491</name>
</gene>
<keyword evidence="3" id="KW-1185">Reference proteome</keyword>
<feature type="compositionally biased region" description="Polar residues" evidence="1">
    <location>
        <begin position="659"/>
        <end position="671"/>
    </location>
</feature>
<feature type="region of interest" description="Disordered" evidence="1">
    <location>
        <begin position="1"/>
        <end position="38"/>
    </location>
</feature>
<dbReference type="PANTHER" id="PTHR38702">
    <property type="entry name" value="CALPONIN-HOMOLOGY (CH) DOMAIN-CONTAINING PROTEIN"/>
    <property type="match status" value="1"/>
</dbReference>
<feature type="compositionally biased region" description="Basic and acidic residues" evidence="1">
    <location>
        <begin position="426"/>
        <end position="448"/>
    </location>
</feature>
<feature type="compositionally biased region" description="Acidic residues" evidence="1">
    <location>
        <begin position="501"/>
        <end position="520"/>
    </location>
</feature>
<feature type="compositionally biased region" description="Low complexity" evidence="1">
    <location>
        <begin position="1"/>
        <end position="13"/>
    </location>
</feature>
<feature type="region of interest" description="Disordered" evidence="1">
    <location>
        <begin position="659"/>
        <end position="684"/>
    </location>
</feature>
<feature type="region of interest" description="Disordered" evidence="1">
    <location>
        <begin position="426"/>
        <end position="481"/>
    </location>
</feature>
<feature type="region of interest" description="Disordered" evidence="1">
    <location>
        <begin position="497"/>
        <end position="520"/>
    </location>
</feature>
<dbReference type="AlphaFoldDB" id="A0AAD6YZE8"/>
<name>A0AAD6YZE8_9AGAR</name>
<sequence length="726" mass="78982">MTSVTSDSSASESPMLLTPDSTGAADSEAAPSQFAVKKARRQTAFYPNVNSTNKPQKPFSRSAAKRESVMALGSIEHLQHYFTKTGIEAKKNAKAGKVHHGLVPVFGGLTHVRTDSTESSGSVMDLPPSPAAPIPAAPSLPPYVKTFEMDPESLLPGVIDDLSDVSFAWRMDQTAPPTHAPSDRLGVAGSGPTDAIDVLNVLKTTTRAIRSVRNYLLSLPDESAGTIRAHFRSRQAPGSFRPSLRSNLSSSSSITDLRGAAAAANAKEKEARADPLSLIRKSALEVLTVLRELEERCRLPLSDDAYDAHSEGGHSRMASPSMRSDELLPDEGDHERDADTSVAFSLVQVHGRFESVPVWEDEDAVTWEEDVDDKAKKEGWDEKLVLGSGWLYNQNVRLEDLEKERAVVGMYLDVVDEVLFEGKKAGEAGKEKERGWERERRKAIDKGSVRTKSRANRRGSSVDGEGPTVLTPSTTGDKARRRVSVGMFDMMSSFKVSEEPSQMDEIGEEAADSDGSIDDDELPEWARRKAFDGNELGRAHALLSAFLPATLLPALLPPSPREAFLESLSSGQLLCVAYNTCVRKSKKPWGYISKDGIHDILALEQAAARDSGGGGGDESKAQAEVKKGWTFRRIDNLRIWAGALKIRYLLPIVTPVQPGGSTTPNSNTPLNSPAPVGATQRFNPEQPPVVFDAKTVARKDPGWDGILENVMLRWVQRVVAERRGET</sequence>
<evidence type="ECO:0000256" key="1">
    <source>
        <dbReference type="SAM" id="MobiDB-lite"/>
    </source>
</evidence>
<evidence type="ECO:0000313" key="3">
    <source>
        <dbReference type="Proteomes" id="UP001218218"/>
    </source>
</evidence>
<dbReference type="PANTHER" id="PTHR38702:SF1">
    <property type="entry name" value="CALPONIN-HOMOLOGY (CH) DOMAIN-CONTAINING PROTEIN"/>
    <property type="match status" value="1"/>
</dbReference>
<feature type="region of interest" description="Disordered" evidence="1">
    <location>
        <begin position="304"/>
        <end position="336"/>
    </location>
</feature>
<accession>A0AAD6YZE8</accession>
<dbReference type="Proteomes" id="UP001218218">
    <property type="component" value="Unassembled WGS sequence"/>
</dbReference>
<organism evidence="2 3">
    <name type="scientific">Mycena albidolilacea</name>
    <dbReference type="NCBI Taxonomy" id="1033008"/>
    <lineage>
        <taxon>Eukaryota</taxon>
        <taxon>Fungi</taxon>
        <taxon>Dikarya</taxon>
        <taxon>Basidiomycota</taxon>
        <taxon>Agaricomycotina</taxon>
        <taxon>Agaricomycetes</taxon>
        <taxon>Agaricomycetidae</taxon>
        <taxon>Agaricales</taxon>
        <taxon>Marasmiineae</taxon>
        <taxon>Mycenaceae</taxon>
        <taxon>Mycena</taxon>
    </lineage>
</organism>
<proteinExistence type="predicted"/>